<reference evidence="2" key="1">
    <citation type="journal article" date="2023" name="Mol. Phylogenet. Evol.">
        <title>Genome-scale phylogeny and comparative genomics of the fungal order Sordariales.</title>
        <authorList>
            <person name="Hensen N."/>
            <person name="Bonometti L."/>
            <person name="Westerberg I."/>
            <person name="Brannstrom I.O."/>
            <person name="Guillou S."/>
            <person name="Cros-Aarteil S."/>
            <person name="Calhoun S."/>
            <person name="Haridas S."/>
            <person name="Kuo A."/>
            <person name="Mondo S."/>
            <person name="Pangilinan J."/>
            <person name="Riley R."/>
            <person name="LaButti K."/>
            <person name="Andreopoulos B."/>
            <person name="Lipzen A."/>
            <person name="Chen C."/>
            <person name="Yan M."/>
            <person name="Daum C."/>
            <person name="Ng V."/>
            <person name="Clum A."/>
            <person name="Steindorff A."/>
            <person name="Ohm R.A."/>
            <person name="Martin F."/>
            <person name="Silar P."/>
            <person name="Natvig D.O."/>
            <person name="Lalanne C."/>
            <person name="Gautier V."/>
            <person name="Ament-Velasquez S.L."/>
            <person name="Kruys A."/>
            <person name="Hutchinson M.I."/>
            <person name="Powell A.J."/>
            <person name="Barry K."/>
            <person name="Miller A.N."/>
            <person name="Grigoriev I.V."/>
            <person name="Debuchy R."/>
            <person name="Gladieux P."/>
            <person name="Hiltunen Thoren M."/>
            <person name="Johannesson H."/>
        </authorList>
    </citation>
    <scope>NUCLEOTIDE SEQUENCE</scope>
    <source>
        <strain evidence="2">CBS 990.96</strain>
    </source>
</reference>
<proteinExistence type="predicted"/>
<keyword evidence="1" id="KW-1133">Transmembrane helix</keyword>
<keyword evidence="1" id="KW-0812">Transmembrane</keyword>
<keyword evidence="3" id="KW-1185">Reference proteome</keyword>
<sequence>MARDELLCSFLGVIITPKTWCPPVFKLFASKHTNMFPNSIHQPSFGPLTKTQTPSTVMPRLRVISLPNRRQSFIVLGFFITLTLFLFFLREQTTIIPNRNRSLRRPRYKPTPVWLPPPIKDNFPLLLNAATPKDLPQIPKWNIPHPNAHNTTPMNLPVAPVLLIGFTRTWPLLLQAVTSYITAGWPPSQIYVVENTGVQQSNVRGLLSLQNQFFLNHTALGLLGVNVVTTPTLLNFAQMQNFFLYLAYQHDWPYYFWSHMDVVVYSFEGGEPGITPRYDEPGYKSLYTLALETLHKTREEDKKWGIRFFAYDHLALVNRDMLEDIGGWDGMIPYYITDCDTHNRVDMKGWSTADGRVGIIADVASSLEDLAMLYRVNLEGEVHFVDPNPKKTDVRAERTRVDRREQDKLQVEREKRGFNFVERRDDENWIKWNKLVKTSDRQFQHKHSDRGRNTWQLGQHGGQGEPFYYNAAGLAEAMQIMIDTGLEVYRRKWGHKNCHLIDEAGLGFDDAWRVKKDWILW</sequence>
<evidence type="ECO:0000256" key="1">
    <source>
        <dbReference type="SAM" id="Phobius"/>
    </source>
</evidence>
<dbReference type="AlphaFoldDB" id="A0AAN7BM67"/>
<gene>
    <name evidence="2" type="ORF">QBC38DRAFT_481973</name>
</gene>
<keyword evidence="1" id="KW-0472">Membrane</keyword>
<evidence type="ECO:0000313" key="3">
    <source>
        <dbReference type="Proteomes" id="UP001301958"/>
    </source>
</evidence>
<comment type="caution">
    <text evidence="2">The sequence shown here is derived from an EMBL/GenBank/DDBJ whole genome shotgun (WGS) entry which is preliminary data.</text>
</comment>
<dbReference type="Proteomes" id="UP001301958">
    <property type="component" value="Unassembled WGS sequence"/>
</dbReference>
<dbReference type="EMBL" id="MU865358">
    <property type="protein sequence ID" value="KAK4225866.1"/>
    <property type="molecule type" value="Genomic_DNA"/>
</dbReference>
<feature type="transmembrane region" description="Helical" evidence="1">
    <location>
        <begin position="72"/>
        <end position="89"/>
    </location>
</feature>
<protein>
    <submittedName>
        <fullName evidence="2">Uncharacterized protein</fullName>
    </submittedName>
</protein>
<accession>A0AAN7BM67</accession>
<organism evidence="2 3">
    <name type="scientific">Podospora fimiseda</name>
    <dbReference type="NCBI Taxonomy" id="252190"/>
    <lineage>
        <taxon>Eukaryota</taxon>
        <taxon>Fungi</taxon>
        <taxon>Dikarya</taxon>
        <taxon>Ascomycota</taxon>
        <taxon>Pezizomycotina</taxon>
        <taxon>Sordariomycetes</taxon>
        <taxon>Sordariomycetidae</taxon>
        <taxon>Sordariales</taxon>
        <taxon>Podosporaceae</taxon>
        <taxon>Podospora</taxon>
    </lineage>
</organism>
<name>A0AAN7BM67_9PEZI</name>
<reference evidence="2" key="2">
    <citation type="submission" date="2023-05" db="EMBL/GenBank/DDBJ databases">
        <authorList>
            <consortium name="Lawrence Berkeley National Laboratory"/>
            <person name="Steindorff A."/>
            <person name="Hensen N."/>
            <person name="Bonometti L."/>
            <person name="Westerberg I."/>
            <person name="Brannstrom I.O."/>
            <person name="Guillou S."/>
            <person name="Cros-Aarteil S."/>
            <person name="Calhoun S."/>
            <person name="Haridas S."/>
            <person name="Kuo A."/>
            <person name="Mondo S."/>
            <person name="Pangilinan J."/>
            <person name="Riley R."/>
            <person name="Labutti K."/>
            <person name="Andreopoulos B."/>
            <person name="Lipzen A."/>
            <person name="Chen C."/>
            <person name="Yanf M."/>
            <person name="Daum C."/>
            <person name="Ng V."/>
            <person name="Clum A."/>
            <person name="Ohm R."/>
            <person name="Martin F."/>
            <person name="Silar P."/>
            <person name="Natvig D."/>
            <person name="Lalanne C."/>
            <person name="Gautier V."/>
            <person name="Ament-Velasquez S.L."/>
            <person name="Kruys A."/>
            <person name="Hutchinson M.I."/>
            <person name="Powell A.J."/>
            <person name="Barry K."/>
            <person name="Miller A.N."/>
            <person name="Grigoriev I.V."/>
            <person name="Debuchy R."/>
            <person name="Gladieux P."/>
            <person name="Thoren M.H."/>
            <person name="Johannesson H."/>
        </authorList>
    </citation>
    <scope>NUCLEOTIDE SEQUENCE</scope>
    <source>
        <strain evidence="2">CBS 990.96</strain>
    </source>
</reference>
<evidence type="ECO:0000313" key="2">
    <source>
        <dbReference type="EMBL" id="KAK4225866.1"/>
    </source>
</evidence>